<dbReference type="InterPro" id="IPR006674">
    <property type="entry name" value="HD_domain"/>
</dbReference>
<accession>A0A6I4WIM7</accession>
<proteinExistence type="predicted"/>
<gene>
    <name evidence="2" type="ORF">GQ466_22765</name>
</gene>
<dbReference type="CDD" id="cd00077">
    <property type="entry name" value="HDc"/>
    <property type="match status" value="1"/>
</dbReference>
<dbReference type="SUPFAM" id="SSF109604">
    <property type="entry name" value="HD-domain/PDEase-like"/>
    <property type="match status" value="1"/>
</dbReference>
<dbReference type="OrthoDB" id="338520at2"/>
<dbReference type="EMBL" id="WUTW01000005">
    <property type="protein sequence ID" value="MXQ66844.1"/>
    <property type="molecule type" value="Genomic_DNA"/>
</dbReference>
<evidence type="ECO:0000313" key="3">
    <source>
        <dbReference type="Proteomes" id="UP000431901"/>
    </source>
</evidence>
<feature type="domain" description="HD" evidence="1">
    <location>
        <begin position="20"/>
        <end position="120"/>
    </location>
</feature>
<evidence type="ECO:0000259" key="1">
    <source>
        <dbReference type="Pfam" id="PF01966"/>
    </source>
</evidence>
<sequence length="175" mass="19553">MPDEVVELLQAVNSPPRLAAHLRLVHDAARRIADWLQQRHPRLSFDRRAVLFGAATHDIGKALHPAELSGPGSTHEPAGRDLLLQHGFDSDLARFAATHASWDQPGITLEDLLVSLADKVWKNKRVLDLEDLVVNHLAHATGHQPWEEYAALDEFLTRLGDIADQRLAFQTTYSI</sequence>
<dbReference type="AlphaFoldDB" id="A0A6I4WIM7"/>
<organism evidence="2 3">
    <name type="scientific">Actinomadura rayongensis</name>
    <dbReference type="NCBI Taxonomy" id="1429076"/>
    <lineage>
        <taxon>Bacteria</taxon>
        <taxon>Bacillati</taxon>
        <taxon>Actinomycetota</taxon>
        <taxon>Actinomycetes</taxon>
        <taxon>Streptosporangiales</taxon>
        <taxon>Thermomonosporaceae</taxon>
        <taxon>Actinomadura</taxon>
    </lineage>
</organism>
<dbReference type="Pfam" id="PF01966">
    <property type="entry name" value="HD"/>
    <property type="match status" value="1"/>
</dbReference>
<dbReference type="Proteomes" id="UP000431901">
    <property type="component" value="Unassembled WGS sequence"/>
</dbReference>
<protein>
    <submittedName>
        <fullName evidence="2">HD domain-containing protein</fullName>
    </submittedName>
</protein>
<name>A0A6I4WIM7_9ACTN</name>
<dbReference type="InterPro" id="IPR003607">
    <property type="entry name" value="HD/PDEase_dom"/>
</dbReference>
<dbReference type="Gene3D" id="1.10.3210.10">
    <property type="entry name" value="Hypothetical protein af1432"/>
    <property type="match status" value="1"/>
</dbReference>
<evidence type="ECO:0000313" key="2">
    <source>
        <dbReference type="EMBL" id="MXQ66844.1"/>
    </source>
</evidence>
<comment type="caution">
    <text evidence="2">The sequence shown here is derived from an EMBL/GenBank/DDBJ whole genome shotgun (WGS) entry which is preliminary data.</text>
</comment>
<keyword evidence="3" id="KW-1185">Reference proteome</keyword>
<reference evidence="2 3" key="1">
    <citation type="submission" date="2019-12" db="EMBL/GenBank/DDBJ databases">
        <title>Nocardia macrotermitis sp. nov. and Nocardia aurantia sp. nov., isolated from the gut of the fungus growing-termite Macrotermes natalensis.</title>
        <authorList>
            <person name="Christine B."/>
            <person name="Rene B."/>
        </authorList>
    </citation>
    <scope>NUCLEOTIDE SEQUENCE [LARGE SCALE GENOMIC DNA]</scope>
    <source>
        <strain evidence="2 3">DSM 102126</strain>
    </source>
</reference>